<dbReference type="Proteomes" id="UP000241808">
    <property type="component" value="Unassembled WGS sequence"/>
</dbReference>
<gene>
    <name evidence="7" type="ORF">C8P69_103179</name>
</gene>
<keyword evidence="8" id="KW-1185">Reference proteome</keyword>
<dbReference type="Gene3D" id="1.10.357.10">
    <property type="entry name" value="Tetracycline Repressor, domain 2"/>
    <property type="match status" value="1"/>
</dbReference>
<keyword evidence="1" id="KW-0805">Transcription regulation</keyword>
<evidence type="ECO:0000256" key="2">
    <source>
        <dbReference type="ARBA" id="ARBA00023125"/>
    </source>
</evidence>
<dbReference type="Pfam" id="PF00440">
    <property type="entry name" value="TetR_N"/>
    <property type="match status" value="1"/>
</dbReference>
<accession>A0A2T4ZEC8</accession>
<evidence type="ECO:0000256" key="4">
    <source>
        <dbReference type="PROSITE-ProRule" id="PRU00335"/>
    </source>
</evidence>
<comment type="caution">
    <text evidence="7">The sequence shown here is derived from an EMBL/GenBank/DDBJ whole genome shotgun (WGS) entry which is preliminary data.</text>
</comment>
<dbReference type="PROSITE" id="PS50977">
    <property type="entry name" value="HTH_TETR_2"/>
    <property type="match status" value="1"/>
</dbReference>
<dbReference type="InterPro" id="IPR050109">
    <property type="entry name" value="HTH-type_TetR-like_transc_reg"/>
</dbReference>
<dbReference type="RefSeq" id="WP_108175900.1">
    <property type="nucleotide sequence ID" value="NZ_PZZL01000003.1"/>
</dbReference>
<evidence type="ECO:0000313" key="7">
    <source>
        <dbReference type="EMBL" id="PTM60249.1"/>
    </source>
</evidence>
<feature type="region of interest" description="Disordered" evidence="5">
    <location>
        <begin position="1"/>
        <end position="24"/>
    </location>
</feature>
<feature type="compositionally biased region" description="Basic and acidic residues" evidence="5">
    <location>
        <begin position="9"/>
        <end position="24"/>
    </location>
</feature>
<dbReference type="OrthoDB" id="9816296at2"/>
<feature type="domain" description="HTH tetR-type" evidence="6">
    <location>
        <begin position="21"/>
        <end position="81"/>
    </location>
</feature>
<evidence type="ECO:0000256" key="3">
    <source>
        <dbReference type="ARBA" id="ARBA00023163"/>
    </source>
</evidence>
<protein>
    <submittedName>
        <fullName evidence="7">TetR family transcriptional regulator</fullName>
    </submittedName>
</protein>
<keyword evidence="3" id="KW-0804">Transcription</keyword>
<dbReference type="PANTHER" id="PTHR30055">
    <property type="entry name" value="HTH-TYPE TRANSCRIPTIONAL REGULATOR RUTR"/>
    <property type="match status" value="1"/>
</dbReference>
<dbReference type="InterPro" id="IPR009057">
    <property type="entry name" value="Homeodomain-like_sf"/>
</dbReference>
<dbReference type="AlphaFoldDB" id="A0A2T4ZEC8"/>
<keyword evidence="2 4" id="KW-0238">DNA-binding</keyword>
<name>A0A2T4ZEC8_9HYPH</name>
<feature type="DNA-binding region" description="H-T-H motif" evidence="4">
    <location>
        <begin position="44"/>
        <end position="63"/>
    </location>
</feature>
<sequence length="221" mass="24632">MGPKGDGVAARDRRSQEERSRETSSKILDAAIDLIHDRGLTRLSTTDIAAHAGVSRGALTHHFASRDELIITAVTRNLQQVTETLHAFALEVAERGGSSDEIVDRIWDVMNDRLFYITLEYLPEARHNPEFRARLVPMVRDFHAALDAIWMALASRCGTDPETTRTVLNATMCLIRGMIAQTVLRDDPVYFAGLLAFWKDQVRGHFPSLPVRQAPSRGGKA</sequence>
<dbReference type="SUPFAM" id="SSF46689">
    <property type="entry name" value="Homeodomain-like"/>
    <property type="match status" value="1"/>
</dbReference>
<dbReference type="EMBL" id="PZZL01000003">
    <property type="protein sequence ID" value="PTM60249.1"/>
    <property type="molecule type" value="Genomic_DNA"/>
</dbReference>
<dbReference type="PANTHER" id="PTHR30055:SF234">
    <property type="entry name" value="HTH-TYPE TRANSCRIPTIONAL REGULATOR BETI"/>
    <property type="match status" value="1"/>
</dbReference>
<dbReference type="InterPro" id="IPR001647">
    <property type="entry name" value="HTH_TetR"/>
</dbReference>
<organism evidence="7 8">
    <name type="scientific">Phreatobacter oligotrophus</name>
    <dbReference type="NCBI Taxonomy" id="1122261"/>
    <lineage>
        <taxon>Bacteria</taxon>
        <taxon>Pseudomonadati</taxon>
        <taxon>Pseudomonadota</taxon>
        <taxon>Alphaproteobacteria</taxon>
        <taxon>Hyphomicrobiales</taxon>
        <taxon>Phreatobacteraceae</taxon>
        <taxon>Phreatobacter</taxon>
    </lineage>
</organism>
<evidence type="ECO:0000256" key="1">
    <source>
        <dbReference type="ARBA" id="ARBA00023015"/>
    </source>
</evidence>
<dbReference type="GO" id="GO:0000976">
    <property type="term" value="F:transcription cis-regulatory region binding"/>
    <property type="evidence" value="ECO:0007669"/>
    <property type="project" value="TreeGrafter"/>
</dbReference>
<dbReference type="PRINTS" id="PR00455">
    <property type="entry name" value="HTHTETR"/>
</dbReference>
<reference evidence="7 8" key="1">
    <citation type="submission" date="2018-04" db="EMBL/GenBank/DDBJ databases">
        <title>Genomic Encyclopedia of Archaeal and Bacterial Type Strains, Phase II (KMG-II): from individual species to whole genera.</title>
        <authorList>
            <person name="Goeker M."/>
        </authorList>
    </citation>
    <scope>NUCLEOTIDE SEQUENCE [LARGE SCALE GENOMIC DNA]</scope>
    <source>
        <strain evidence="7 8">DSM 25521</strain>
    </source>
</reference>
<proteinExistence type="predicted"/>
<evidence type="ECO:0000313" key="8">
    <source>
        <dbReference type="Proteomes" id="UP000241808"/>
    </source>
</evidence>
<evidence type="ECO:0000256" key="5">
    <source>
        <dbReference type="SAM" id="MobiDB-lite"/>
    </source>
</evidence>
<evidence type="ECO:0000259" key="6">
    <source>
        <dbReference type="PROSITE" id="PS50977"/>
    </source>
</evidence>
<dbReference type="GO" id="GO:0003700">
    <property type="term" value="F:DNA-binding transcription factor activity"/>
    <property type="evidence" value="ECO:0007669"/>
    <property type="project" value="TreeGrafter"/>
</dbReference>